<feature type="binding site" evidence="4">
    <location>
        <begin position="59"/>
        <end position="62"/>
    </location>
    <ligand>
        <name>GTP</name>
        <dbReference type="ChEBI" id="CHEBI:37565"/>
    </ligand>
</feature>
<proteinExistence type="inferred from homology"/>
<evidence type="ECO:0000256" key="2">
    <source>
        <dbReference type="ARBA" id="ARBA00022840"/>
    </source>
</evidence>
<dbReference type="GO" id="GO:0005524">
    <property type="term" value="F:ATP binding"/>
    <property type="evidence" value="ECO:0007669"/>
    <property type="project" value="UniProtKB-UniRule"/>
</dbReference>
<feature type="domain" description="RapZ-like N-terminal" evidence="5">
    <location>
        <begin position="1"/>
        <end position="152"/>
    </location>
</feature>
<dbReference type="PANTHER" id="PTHR30448:SF0">
    <property type="entry name" value="RNASE ADAPTER PROTEIN RAPZ"/>
    <property type="match status" value="1"/>
</dbReference>
<dbReference type="Proteomes" id="UP000320393">
    <property type="component" value="Unassembled WGS sequence"/>
</dbReference>
<dbReference type="InterPro" id="IPR053931">
    <property type="entry name" value="RapZ_C"/>
</dbReference>
<evidence type="ECO:0000259" key="6">
    <source>
        <dbReference type="Pfam" id="PF22740"/>
    </source>
</evidence>
<keyword evidence="1 4" id="KW-0547">Nucleotide-binding</keyword>
<dbReference type="AlphaFoldDB" id="A0A537M652"/>
<dbReference type="InterPro" id="IPR053930">
    <property type="entry name" value="RapZ-like_N"/>
</dbReference>
<organism evidence="7 8">
    <name type="scientific">Candidatus Segetimicrobium genomatis</name>
    <dbReference type="NCBI Taxonomy" id="2569760"/>
    <lineage>
        <taxon>Bacteria</taxon>
        <taxon>Bacillati</taxon>
        <taxon>Candidatus Sysuimicrobiota</taxon>
        <taxon>Candidatus Sysuimicrobiia</taxon>
        <taxon>Candidatus Sysuimicrobiales</taxon>
        <taxon>Candidatus Segetimicrobiaceae</taxon>
        <taxon>Candidatus Segetimicrobium</taxon>
    </lineage>
</organism>
<dbReference type="SUPFAM" id="SSF52540">
    <property type="entry name" value="P-loop containing nucleoside triphosphate hydrolases"/>
    <property type="match status" value="1"/>
</dbReference>
<keyword evidence="2 4" id="KW-0067">ATP-binding</keyword>
<reference evidence="7 8" key="1">
    <citation type="journal article" date="2019" name="Nat. Microbiol.">
        <title>Mediterranean grassland soil C-N compound turnover is dependent on rainfall and depth, and is mediated by genomically divergent microorganisms.</title>
        <authorList>
            <person name="Diamond S."/>
            <person name="Andeer P.F."/>
            <person name="Li Z."/>
            <person name="Crits-Christoph A."/>
            <person name="Burstein D."/>
            <person name="Anantharaman K."/>
            <person name="Lane K.R."/>
            <person name="Thomas B.C."/>
            <person name="Pan C."/>
            <person name="Northen T.R."/>
            <person name="Banfield J.F."/>
        </authorList>
    </citation>
    <scope>NUCLEOTIDE SEQUENCE [LARGE SCALE GENOMIC DNA]</scope>
    <source>
        <strain evidence="7">NP_5</strain>
    </source>
</reference>
<name>A0A537M652_9BACT</name>
<evidence type="ECO:0000256" key="3">
    <source>
        <dbReference type="ARBA" id="ARBA00023134"/>
    </source>
</evidence>
<dbReference type="Pfam" id="PF03668">
    <property type="entry name" value="RapZ-like_N"/>
    <property type="match status" value="1"/>
</dbReference>
<dbReference type="PIRSF" id="PIRSF005052">
    <property type="entry name" value="P-loopkin"/>
    <property type="match status" value="1"/>
</dbReference>
<keyword evidence="3 4" id="KW-0342">GTP-binding</keyword>
<dbReference type="InterPro" id="IPR027417">
    <property type="entry name" value="P-loop_NTPase"/>
</dbReference>
<dbReference type="Pfam" id="PF22740">
    <property type="entry name" value="PapZ_C"/>
    <property type="match status" value="1"/>
</dbReference>
<protein>
    <submittedName>
        <fullName evidence="7">RNase adapter RapZ</fullName>
    </submittedName>
</protein>
<dbReference type="PANTHER" id="PTHR30448">
    <property type="entry name" value="RNASE ADAPTER PROTEIN RAPZ"/>
    <property type="match status" value="1"/>
</dbReference>
<dbReference type="Gene3D" id="3.40.50.300">
    <property type="entry name" value="P-loop containing nucleotide triphosphate hydrolases"/>
    <property type="match status" value="1"/>
</dbReference>
<sequence length="283" mass="31914">MEFLIITGLSGAGKSLATQTLEDLGFFCVDNLPPTLIPKFAEIMQESQGRIRRVALVIDIRGGEFFDALGTALADLEASGIRFQIVFLDASDEILVRRFEETRRKHPLGGSILDGIRTERRRLQPLKEQAHKIIDTSTLTAKELKEELADTFVRTDGRRTLAVTVTTFGYKYGIPLDADLVFDVRFLPNPYYVEALRPLPGNSPEIREFVLRSRQTMEFRQRLLDMLAYLLPQFTTEGKSHLTVAIGCTGGKHRSVVIGEDLAEFLRGAGYAVRVKHRDMRKE</sequence>
<feature type="binding site" evidence="4">
    <location>
        <begin position="8"/>
        <end position="15"/>
    </location>
    <ligand>
        <name>ATP</name>
        <dbReference type="ChEBI" id="CHEBI:30616"/>
    </ligand>
</feature>
<dbReference type="GO" id="GO:0005525">
    <property type="term" value="F:GTP binding"/>
    <property type="evidence" value="ECO:0007669"/>
    <property type="project" value="UniProtKB-UniRule"/>
</dbReference>
<evidence type="ECO:0000313" key="8">
    <source>
        <dbReference type="Proteomes" id="UP000320393"/>
    </source>
</evidence>
<dbReference type="InterPro" id="IPR005337">
    <property type="entry name" value="RapZ-like"/>
</dbReference>
<dbReference type="HAMAP" id="MF_00636">
    <property type="entry name" value="RapZ_like"/>
    <property type="match status" value="1"/>
</dbReference>
<gene>
    <name evidence="7" type="primary">rapZ</name>
    <name evidence="7" type="ORF">E6H02_02050</name>
</gene>
<evidence type="ECO:0000259" key="5">
    <source>
        <dbReference type="Pfam" id="PF03668"/>
    </source>
</evidence>
<feature type="domain" description="RapZ C-terminal" evidence="6">
    <location>
        <begin position="162"/>
        <end position="280"/>
    </location>
</feature>
<accession>A0A537M652</accession>
<evidence type="ECO:0000256" key="1">
    <source>
        <dbReference type="ARBA" id="ARBA00022741"/>
    </source>
</evidence>
<comment type="caution">
    <text evidence="7">The sequence shown here is derived from an EMBL/GenBank/DDBJ whole genome shotgun (WGS) entry which is preliminary data.</text>
</comment>
<evidence type="ECO:0000313" key="7">
    <source>
        <dbReference type="EMBL" id="TMJ15357.1"/>
    </source>
</evidence>
<dbReference type="EMBL" id="VBAM01000062">
    <property type="protein sequence ID" value="TMJ15357.1"/>
    <property type="molecule type" value="Genomic_DNA"/>
</dbReference>
<dbReference type="NCBIfam" id="NF003828">
    <property type="entry name" value="PRK05416.1"/>
    <property type="match status" value="1"/>
</dbReference>
<evidence type="ECO:0000256" key="4">
    <source>
        <dbReference type="HAMAP-Rule" id="MF_00636"/>
    </source>
</evidence>